<evidence type="ECO:0000259" key="1">
    <source>
        <dbReference type="PROSITE" id="PS50042"/>
    </source>
</evidence>
<sequence length="190" mass="21944">MRNELIAFLELFTDISSEDQALMEAAFAPKSFAEGEVLFSGGYVCREMFFVRRGVLKIVVTNEKGTRVLHYFLRQNQFCTILESFLNESVAEEDIIAACRCEVFSISKAALLDLYSKIPYLERLIDQIRQQALLDKIRIRNTYLGHDAQTRYKLFLMQQSDIALQVPLSDVASYLEITQQSLSRIRKNLR</sequence>
<organism evidence="2 3">
    <name type="scientific">Dawidia cretensis</name>
    <dbReference type="NCBI Taxonomy" id="2782350"/>
    <lineage>
        <taxon>Bacteria</taxon>
        <taxon>Pseudomonadati</taxon>
        <taxon>Bacteroidota</taxon>
        <taxon>Cytophagia</taxon>
        <taxon>Cytophagales</taxon>
        <taxon>Chryseotaleaceae</taxon>
        <taxon>Dawidia</taxon>
    </lineage>
</organism>
<accession>A0AAP2DYB9</accession>
<dbReference type="Proteomes" id="UP001319080">
    <property type="component" value="Unassembled WGS sequence"/>
</dbReference>
<dbReference type="InterPro" id="IPR018490">
    <property type="entry name" value="cNMP-bd_dom_sf"/>
</dbReference>
<dbReference type="CDD" id="cd00038">
    <property type="entry name" value="CAP_ED"/>
    <property type="match status" value="1"/>
</dbReference>
<reference evidence="2 3" key="1">
    <citation type="submission" date="2021-05" db="EMBL/GenBank/DDBJ databases">
        <title>A Polyphasic approach of four new species of the genus Ohtaekwangia: Ohtaekwangia histidinii sp. nov., Ohtaekwangia cretensis sp. nov., Ohtaekwangia indiensis sp. nov., Ohtaekwangia reichenbachii sp. nov. from diverse environment.</title>
        <authorList>
            <person name="Octaviana S."/>
        </authorList>
    </citation>
    <scope>NUCLEOTIDE SEQUENCE [LARGE SCALE GENOMIC DNA]</scope>
    <source>
        <strain evidence="2 3">PWU5</strain>
    </source>
</reference>
<dbReference type="SMART" id="SM00100">
    <property type="entry name" value="cNMP"/>
    <property type="match status" value="1"/>
</dbReference>
<dbReference type="InterPro" id="IPR000595">
    <property type="entry name" value="cNMP-bd_dom"/>
</dbReference>
<proteinExistence type="predicted"/>
<dbReference type="Gene3D" id="2.60.120.10">
    <property type="entry name" value="Jelly Rolls"/>
    <property type="match status" value="1"/>
</dbReference>
<comment type="caution">
    <text evidence="2">The sequence shown here is derived from an EMBL/GenBank/DDBJ whole genome shotgun (WGS) entry which is preliminary data.</text>
</comment>
<protein>
    <submittedName>
        <fullName evidence="2">Cyclic nucleotide-binding domain-containing protein</fullName>
    </submittedName>
</protein>
<dbReference type="SUPFAM" id="SSF51206">
    <property type="entry name" value="cAMP-binding domain-like"/>
    <property type="match status" value="1"/>
</dbReference>
<dbReference type="InterPro" id="IPR014710">
    <property type="entry name" value="RmlC-like_jellyroll"/>
</dbReference>
<feature type="domain" description="Cyclic nucleotide-binding" evidence="1">
    <location>
        <begin position="11"/>
        <end position="123"/>
    </location>
</feature>
<dbReference type="EMBL" id="JAHESE010000005">
    <property type="protein sequence ID" value="MBT1708257.1"/>
    <property type="molecule type" value="Genomic_DNA"/>
</dbReference>
<keyword evidence="3" id="KW-1185">Reference proteome</keyword>
<dbReference type="Pfam" id="PF00027">
    <property type="entry name" value="cNMP_binding"/>
    <property type="match status" value="1"/>
</dbReference>
<name>A0AAP2DYB9_9BACT</name>
<gene>
    <name evidence="2" type="ORF">KK062_08480</name>
</gene>
<dbReference type="RefSeq" id="WP_254083847.1">
    <property type="nucleotide sequence ID" value="NZ_JAHESE010000005.1"/>
</dbReference>
<evidence type="ECO:0000313" key="2">
    <source>
        <dbReference type="EMBL" id="MBT1708257.1"/>
    </source>
</evidence>
<dbReference type="PROSITE" id="PS50042">
    <property type="entry name" value="CNMP_BINDING_3"/>
    <property type="match status" value="1"/>
</dbReference>
<dbReference type="AlphaFoldDB" id="A0AAP2DYB9"/>
<evidence type="ECO:0000313" key="3">
    <source>
        <dbReference type="Proteomes" id="UP001319080"/>
    </source>
</evidence>